<dbReference type="PANTHER" id="PTHR21421:SF29">
    <property type="entry name" value="GUSTATORY RECEPTOR 5A FOR TREHALOSE-RELATED"/>
    <property type="match status" value="1"/>
</dbReference>
<evidence type="ECO:0000313" key="7">
    <source>
        <dbReference type="Proteomes" id="UP000694865"/>
    </source>
</evidence>
<keyword evidence="7" id="KW-1185">Reference proteome</keyword>
<dbReference type="PANTHER" id="PTHR21421">
    <property type="entry name" value="GUSTATORY RECEPTOR"/>
    <property type="match status" value="1"/>
</dbReference>
<keyword evidence="2 6" id="KW-0812">Transmembrane</keyword>
<proteinExistence type="predicted"/>
<evidence type="ECO:0000256" key="6">
    <source>
        <dbReference type="SAM" id="Phobius"/>
    </source>
</evidence>
<evidence type="ECO:0000256" key="3">
    <source>
        <dbReference type="ARBA" id="ARBA00022989"/>
    </source>
</evidence>
<reference evidence="8" key="1">
    <citation type="submission" date="2025-08" db="UniProtKB">
        <authorList>
            <consortium name="RefSeq"/>
        </authorList>
    </citation>
    <scope>IDENTIFICATION</scope>
    <source>
        <tissue evidence="8">Testes</tissue>
    </source>
</reference>
<feature type="transmembrane region" description="Helical" evidence="6">
    <location>
        <begin position="108"/>
        <end position="129"/>
    </location>
</feature>
<dbReference type="GeneID" id="100367002"/>
<gene>
    <name evidence="8" type="primary">LOC100367002</name>
</gene>
<dbReference type="Proteomes" id="UP000694865">
    <property type="component" value="Unplaced"/>
</dbReference>
<evidence type="ECO:0000313" key="8">
    <source>
        <dbReference type="RefSeq" id="XP_006812384.1"/>
    </source>
</evidence>
<keyword evidence="3 6" id="KW-1133">Transmembrane helix</keyword>
<sequence>MYFQGCIAGRKNLVNNRHSGTQQTTHHGAPRGLSAQYNHAEARPYSNTWIFPISLFTVICLQLSRQFKELNKTIAKATEKDGTITKCLEMIRREHQHLCRSVGHADHIFSVIVLVELGLNLPLICFLLYEIIVVSYPFGAFMLTLIVFWLLAICTSVGIVSWFGAVLHESAHAAVHNLHDISISPGTENHRILEVCMFMAKMNGTPIAITICNLIPLTKEFILTLLLRRAVPCRQQREPSAPCRHHQELYTLSPPAGTLHPVANTGNSTPCRHHRELCILTPTPGTLHPVATTGNSAS</sequence>
<feature type="transmembrane region" description="Helical" evidence="6">
    <location>
        <begin position="207"/>
        <end position="227"/>
    </location>
</feature>
<keyword evidence="5" id="KW-0675">Receptor</keyword>
<evidence type="ECO:0000256" key="2">
    <source>
        <dbReference type="ARBA" id="ARBA00022692"/>
    </source>
</evidence>
<dbReference type="InterPro" id="IPR013604">
    <property type="entry name" value="7TM_chemorcpt"/>
</dbReference>
<evidence type="ECO:0000256" key="4">
    <source>
        <dbReference type="ARBA" id="ARBA00023136"/>
    </source>
</evidence>
<feature type="transmembrane region" description="Helical" evidence="6">
    <location>
        <begin position="141"/>
        <end position="163"/>
    </location>
</feature>
<name>A0ABM0LX93_SACKO</name>
<keyword evidence="4 6" id="KW-0472">Membrane</keyword>
<protein>
    <submittedName>
        <fullName evidence="8">Uncharacterized protein LOC100367002</fullName>
    </submittedName>
</protein>
<dbReference type="Pfam" id="PF08395">
    <property type="entry name" value="7tm_7"/>
    <property type="match status" value="1"/>
</dbReference>
<evidence type="ECO:0000256" key="1">
    <source>
        <dbReference type="ARBA" id="ARBA00004141"/>
    </source>
</evidence>
<evidence type="ECO:0000256" key="5">
    <source>
        <dbReference type="ARBA" id="ARBA00023170"/>
    </source>
</evidence>
<organism evidence="7 8">
    <name type="scientific">Saccoglossus kowalevskii</name>
    <name type="common">Acorn worm</name>
    <dbReference type="NCBI Taxonomy" id="10224"/>
    <lineage>
        <taxon>Eukaryota</taxon>
        <taxon>Metazoa</taxon>
        <taxon>Hemichordata</taxon>
        <taxon>Enteropneusta</taxon>
        <taxon>Harrimaniidae</taxon>
        <taxon>Saccoglossus</taxon>
    </lineage>
</organism>
<dbReference type="RefSeq" id="XP_006812384.1">
    <property type="nucleotide sequence ID" value="XM_006812321.1"/>
</dbReference>
<comment type="subcellular location">
    <subcellularLocation>
        <location evidence="1">Membrane</location>
        <topology evidence="1">Multi-pass membrane protein</topology>
    </subcellularLocation>
</comment>
<accession>A0ABM0LX93</accession>